<comment type="caution">
    <text evidence="1">The sequence shown here is derived from an EMBL/GenBank/DDBJ whole genome shotgun (WGS) entry which is preliminary data.</text>
</comment>
<sequence>MISDEIKKLLSNITKSLTKVDVKDLDAFISGEFTHVTNIDFHRYEISHKEVINVKFSLSSFRGAFIMYSSFTNCSFVNCSFIATMFSNTRFTNCTFTDCVFRAMHIEDNVIRNCTFKNCFIGDNIFSSDESVSC</sequence>
<dbReference type="EMBL" id="QEPT01000003">
    <property type="protein sequence ID" value="RDE84289.1"/>
    <property type="molecule type" value="Genomic_DNA"/>
</dbReference>
<dbReference type="AlphaFoldDB" id="A0AAQ0GZT0"/>
<evidence type="ECO:0008006" key="3">
    <source>
        <dbReference type="Google" id="ProtNLM"/>
    </source>
</evidence>
<dbReference type="Pfam" id="PF00805">
    <property type="entry name" value="Pentapeptide"/>
    <property type="match status" value="1"/>
</dbReference>
<dbReference type="RefSeq" id="WP_049368166.1">
    <property type="nucleotide sequence ID" value="NZ_QEPT01000003.1"/>
</dbReference>
<dbReference type="InterPro" id="IPR001646">
    <property type="entry name" value="5peptide_repeat"/>
</dbReference>
<name>A0AAQ0GZT0_HAEPA</name>
<proteinExistence type="predicted"/>
<evidence type="ECO:0000313" key="1">
    <source>
        <dbReference type="EMBL" id="RDE84289.1"/>
    </source>
</evidence>
<dbReference type="Proteomes" id="UP000253823">
    <property type="component" value="Unassembled WGS sequence"/>
</dbReference>
<reference evidence="1 2" key="1">
    <citation type="submission" date="2018-05" db="EMBL/GenBank/DDBJ databases">
        <title>Draft Genome Sequences for a Diverse set of 7 Haemophilus Species.</title>
        <authorList>
            <person name="Nichols M."/>
            <person name="Topaz N."/>
            <person name="Wang X."/>
            <person name="Wang X."/>
            <person name="Boxrud D."/>
        </authorList>
    </citation>
    <scope>NUCLEOTIDE SEQUENCE [LARGE SCALE GENOMIC DNA]</scope>
    <source>
        <strain evidence="1 2">C2006002596</strain>
    </source>
</reference>
<gene>
    <name evidence="1" type="ORF">DPV95_05330</name>
</gene>
<dbReference type="SUPFAM" id="SSF141571">
    <property type="entry name" value="Pentapeptide repeat-like"/>
    <property type="match status" value="1"/>
</dbReference>
<accession>A0AAQ0GZT0</accession>
<dbReference type="Gene3D" id="2.160.20.80">
    <property type="entry name" value="E3 ubiquitin-protein ligase SopA"/>
    <property type="match status" value="1"/>
</dbReference>
<protein>
    <recommendedName>
        <fullName evidence="3">Pentapeptide repeat-containing protein</fullName>
    </recommendedName>
</protein>
<evidence type="ECO:0000313" key="2">
    <source>
        <dbReference type="Proteomes" id="UP000253823"/>
    </source>
</evidence>
<organism evidence="1 2">
    <name type="scientific">Haemophilus parainfluenzae</name>
    <dbReference type="NCBI Taxonomy" id="729"/>
    <lineage>
        <taxon>Bacteria</taxon>
        <taxon>Pseudomonadati</taxon>
        <taxon>Pseudomonadota</taxon>
        <taxon>Gammaproteobacteria</taxon>
        <taxon>Pasteurellales</taxon>
        <taxon>Pasteurellaceae</taxon>
        <taxon>Haemophilus</taxon>
    </lineage>
</organism>